<organism evidence="2 3">
    <name type="scientific">Liparis tanakae</name>
    <name type="common">Tanaka's snailfish</name>
    <dbReference type="NCBI Taxonomy" id="230148"/>
    <lineage>
        <taxon>Eukaryota</taxon>
        <taxon>Metazoa</taxon>
        <taxon>Chordata</taxon>
        <taxon>Craniata</taxon>
        <taxon>Vertebrata</taxon>
        <taxon>Euteleostomi</taxon>
        <taxon>Actinopterygii</taxon>
        <taxon>Neopterygii</taxon>
        <taxon>Teleostei</taxon>
        <taxon>Neoteleostei</taxon>
        <taxon>Acanthomorphata</taxon>
        <taxon>Eupercaria</taxon>
        <taxon>Perciformes</taxon>
        <taxon>Cottioidei</taxon>
        <taxon>Cottales</taxon>
        <taxon>Liparidae</taxon>
        <taxon>Liparis</taxon>
    </lineage>
</organism>
<dbReference type="Proteomes" id="UP000314294">
    <property type="component" value="Unassembled WGS sequence"/>
</dbReference>
<reference evidence="2 3" key="1">
    <citation type="submission" date="2019-03" db="EMBL/GenBank/DDBJ databases">
        <title>First draft genome of Liparis tanakae, snailfish: a comprehensive survey of snailfish specific genes.</title>
        <authorList>
            <person name="Kim W."/>
            <person name="Song I."/>
            <person name="Jeong J.-H."/>
            <person name="Kim D."/>
            <person name="Kim S."/>
            <person name="Ryu S."/>
            <person name="Song J.Y."/>
            <person name="Lee S.K."/>
        </authorList>
    </citation>
    <scope>NUCLEOTIDE SEQUENCE [LARGE SCALE GENOMIC DNA]</scope>
    <source>
        <tissue evidence="2">Muscle</tissue>
    </source>
</reference>
<dbReference type="EMBL" id="SRLO01000641">
    <property type="protein sequence ID" value="TNN49786.1"/>
    <property type="molecule type" value="Genomic_DNA"/>
</dbReference>
<evidence type="ECO:0000313" key="3">
    <source>
        <dbReference type="Proteomes" id="UP000314294"/>
    </source>
</evidence>
<protein>
    <submittedName>
        <fullName evidence="2">Uncharacterized protein</fullName>
    </submittedName>
</protein>
<evidence type="ECO:0000256" key="1">
    <source>
        <dbReference type="SAM" id="MobiDB-lite"/>
    </source>
</evidence>
<keyword evidence="3" id="KW-1185">Reference proteome</keyword>
<proteinExistence type="predicted"/>
<accession>A0A4Z2G8C0</accession>
<name>A0A4Z2G8C0_9TELE</name>
<feature type="region of interest" description="Disordered" evidence="1">
    <location>
        <begin position="50"/>
        <end position="91"/>
    </location>
</feature>
<comment type="caution">
    <text evidence="2">The sequence shown here is derived from an EMBL/GenBank/DDBJ whole genome shotgun (WGS) entry which is preliminary data.</text>
</comment>
<sequence>MCATSKRIRLRPPPLVSGPHCGLQGGVCGGNETIVLLGPHRHLHYETLTTTGAPGMSISKPGQKTSGISTGGRQRGSLEQTEGEDEGIRRR</sequence>
<dbReference type="AlphaFoldDB" id="A0A4Z2G8C0"/>
<evidence type="ECO:0000313" key="2">
    <source>
        <dbReference type="EMBL" id="TNN49786.1"/>
    </source>
</evidence>
<gene>
    <name evidence="2" type="ORF">EYF80_040010</name>
</gene>